<proteinExistence type="predicted"/>
<evidence type="ECO:0000313" key="2">
    <source>
        <dbReference type="Proteomes" id="UP000315082"/>
    </source>
</evidence>
<dbReference type="OrthoDB" id="9854094at2"/>
<sequence length="155" mass="17694">MSDTEQQFDEVDDIDGPYCEGCGDSTGDVESLGDSWYCDSCLSAALPDWKTEAREFALQQCKITTAIPEFDSLDQHRCTPDDYAMGYRESNTPNAYACRCRHEYTNYDALVAGFPQHGDGRDRIFYLAIRRRIEELLEEHPDFDSAGVVWDHMPE</sequence>
<evidence type="ECO:0000313" key="1">
    <source>
        <dbReference type="EMBL" id="QDV66972.1"/>
    </source>
</evidence>
<dbReference type="Proteomes" id="UP000315082">
    <property type="component" value="Chromosome"/>
</dbReference>
<name>A0A518JN68_9BACT</name>
<dbReference type="AlphaFoldDB" id="A0A518JN68"/>
<accession>A0A518JN68</accession>
<dbReference type="KEGG" id="rcf:Poly24_06620"/>
<keyword evidence="2" id="KW-1185">Reference proteome</keyword>
<protein>
    <submittedName>
        <fullName evidence="1">Uncharacterized protein</fullName>
    </submittedName>
</protein>
<gene>
    <name evidence="1" type="ORF">Poly24_06620</name>
</gene>
<reference evidence="1 2" key="1">
    <citation type="submission" date="2019-02" db="EMBL/GenBank/DDBJ databases">
        <title>Deep-cultivation of Planctomycetes and their phenomic and genomic characterization uncovers novel biology.</title>
        <authorList>
            <person name="Wiegand S."/>
            <person name="Jogler M."/>
            <person name="Boedeker C."/>
            <person name="Pinto D."/>
            <person name="Vollmers J."/>
            <person name="Rivas-Marin E."/>
            <person name="Kohn T."/>
            <person name="Peeters S.H."/>
            <person name="Heuer A."/>
            <person name="Rast P."/>
            <person name="Oberbeckmann S."/>
            <person name="Bunk B."/>
            <person name="Jeske O."/>
            <person name="Meyerdierks A."/>
            <person name="Storesund J.E."/>
            <person name="Kallscheuer N."/>
            <person name="Luecker S."/>
            <person name="Lage O.M."/>
            <person name="Pohl T."/>
            <person name="Merkel B.J."/>
            <person name="Hornburger P."/>
            <person name="Mueller R.-W."/>
            <person name="Bruemmer F."/>
            <person name="Labrenz M."/>
            <person name="Spormann A.M."/>
            <person name="Op den Camp H."/>
            <person name="Overmann J."/>
            <person name="Amann R."/>
            <person name="Jetten M.S.M."/>
            <person name="Mascher T."/>
            <person name="Medema M.H."/>
            <person name="Devos D.P."/>
            <person name="Kaster A.-K."/>
            <person name="Ovreas L."/>
            <person name="Rohde M."/>
            <person name="Galperin M.Y."/>
            <person name="Jogler C."/>
        </authorList>
    </citation>
    <scope>NUCLEOTIDE SEQUENCE [LARGE SCALE GENOMIC DNA]</scope>
    <source>
        <strain evidence="1 2">Poly24</strain>
    </source>
</reference>
<dbReference type="EMBL" id="CP036348">
    <property type="protein sequence ID" value="QDV66972.1"/>
    <property type="molecule type" value="Genomic_DNA"/>
</dbReference>
<dbReference type="RefSeq" id="WP_145090340.1">
    <property type="nucleotide sequence ID" value="NZ_CP036348.1"/>
</dbReference>
<organism evidence="1 2">
    <name type="scientific">Rosistilla carotiformis</name>
    <dbReference type="NCBI Taxonomy" id="2528017"/>
    <lineage>
        <taxon>Bacteria</taxon>
        <taxon>Pseudomonadati</taxon>
        <taxon>Planctomycetota</taxon>
        <taxon>Planctomycetia</taxon>
        <taxon>Pirellulales</taxon>
        <taxon>Pirellulaceae</taxon>
        <taxon>Rosistilla</taxon>
    </lineage>
</organism>